<keyword evidence="4" id="KW-1133">Transmembrane helix</keyword>
<evidence type="ECO:0000313" key="6">
    <source>
        <dbReference type="Proteomes" id="UP001589628"/>
    </source>
</evidence>
<organism evidence="5 6">
    <name type="scientific">Balneatrix alpica</name>
    <dbReference type="NCBI Taxonomy" id="75684"/>
    <lineage>
        <taxon>Bacteria</taxon>
        <taxon>Pseudomonadati</taxon>
        <taxon>Pseudomonadota</taxon>
        <taxon>Gammaproteobacteria</taxon>
        <taxon>Oceanospirillales</taxon>
        <taxon>Balneatrichaceae</taxon>
        <taxon>Balneatrix</taxon>
    </lineage>
</organism>
<dbReference type="PROSITE" id="PS00409">
    <property type="entry name" value="PROKAR_NTER_METHYL"/>
    <property type="match status" value="1"/>
</dbReference>
<dbReference type="PANTHER" id="PTHR30093">
    <property type="entry name" value="GENERAL SECRETION PATHWAY PROTEIN G"/>
    <property type="match status" value="1"/>
</dbReference>
<feature type="transmembrane region" description="Helical" evidence="4">
    <location>
        <begin position="12"/>
        <end position="31"/>
    </location>
</feature>
<keyword evidence="4" id="KW-0472">Membrane</keyword>
<evidence type="ECO:0000313" key="5">
    <source>
        <dbReference type="EMBL" id="MFB9885420.1"/>
    </source>
</evidence>
<keyword evidence="4" id="KW-0812">Transmembrane</keyword>
<dbReference type="PANTHER" id="PTHR30093:SF34">
    <property type="entry name" value="PREPILIN PEPTIDASE-DEPENDENT PROTEIN D"/>
    <property type="match status" value="1"/>
</dbReference>
<keyword evidence="2" id="KW-0488">Methylation</keyword>
<dbReference type="Pfam" id="PF07963">
    <property type="entry name" value="N_methyl"/>
    <property type="match status" value="1"/>
</dbReference>
<dbReference type="InterPro" id="IPR001082">
    <property type="entry name" value="Pilin"/>
</dbReference>
<comment type="caution">
    <text evidence="5">The sequence shown here is derived from an EMBL/GenBank/DDBJ whole genome shotgun (WGS) entry which is preliminary data.</text>
</comment>
<evidence type="ECO:0000256" key="1">
    <source>
        <dbReference type="ARBA" id="ARBA00005233"/>
    </source>
</evidence>
<keyword evidence="6" id="KW-1185">Reference proteome</keyword>
<dbReference type="NCBIfam" id="TIGR02532">
    <property type="entry name" value="IV_pilin_GFxxxE"/>
    <property type="match status" value="1"/>
</dbReference>
<evidence type="ECO:0000256" key="3">
    <source>
        <dbReference type="RuleBase" id="RU000389"/>
    </source>
</evidence>
<evidence type="ECO:0000256" key="2">
    <source>
        <dbReference type="ARBA" id="ARBA00022481"/>
    </source>
</evidence>
<dbReference type="Gene3D" id="3.30.700.10">
    <property type="entry name" value="Glycoprotein, Type 4 Pilin"/>
    <property type="match status" value="1"/>
</dbReference>
<accession>A0ABV5Z999</accession>
<dbReference type="InterPro" id="IPR045584">
    <property type="entry name" value="Pilin-like"/>
</dbReference>
<dbReference type="Proteomes" id="UP001589628">
    <property type="component" value="Unassembled WGS sequence"/>
</dbReference>
<keyword evidence="3" id="KW-0281">Fimbrium</keyword>
<reference evidence="5 6" key="1">
    <citation type="submission" date="2024-09" db="EMBL/GenBank/DDBJ databases">
        <authorList>
            <person name="Sun Q."/>
            <person name="Mori K."/>
        </authorList>
    </citation>
    <scope>NUCLEOTIDE SEQUENCE [LARGE SCALE GENOMIC DNA]</scope>
    <source>
        <strain evidence="5 6">ATCC 51285</strain>
    </source>
</reference>
<protein>
    <submittedName>
        <fullName evidence="5">Pilin</fullName>
    </submittedName>
</protein>
<dbReference type="SUPFAM" id="SSF54523">
    <property type="entry name" value="Pili subunits"/>
    <property type="match status" value="1"/>
</dbReference>
<gene>
    <name evidence="5" type="ORF">ACFFLH_03205</name>
</gene>
<dbReference type="InterPro" id="IPR012902">
    <property type="entry name" value="N_methyl_site"/>
</dbReference>
<proteinExistence type="inferred from homology"/>
<dbReference type="Pfam" id="PF00114">
    <property type="entry name" value="Pilin"/>
    <property type="match status" value="1"/>
</dbReference>
<sequence length="150" mass="15154">MPMAQSKQQGFTLIELMIVVAIIGILAAIAIPQYQDYTAKSQTATGLADIAGAKTAYEQAVNDGQAAAFYTLDNMGLVSPTTRCSAIAVAAPAAGGGAAPALTCTLAGNPAILAAVVNLNRAANGTWTCTITARPAGWKNAFLPQGCTAP</sequence>
<dbReference type="EMBL" id="JBHLZN010000001">
    <property type="protein sequence ID" value="MFB9885420.1"/>
    <property type="molecule type" value="Genomic_DNA"/>
</dbReference>
<name>A0ABV5Z999_9GAMM</name>
<comment type="similarity">
    <text evidence="1 3">Belongs to the N-Me-Phe pilin family.</text>
</comment>
<evidence type="ECO:0000256" key="4">
    <source>
        <dbReference type="SAM" id="Phobius"/>
    </source>
</evidence>
<dbReference type="RefSeq" id="WP_281173001.1">
    <property type="nucleotide sequence ID" value="NZ_JBHLZN010000001.1"/>
</dbReference>